<evidence type="ECO:0000256" key="3">
    <source>
        <dbReference type="ARBA" id="ARBA00004441"/>
    </source>
</evidence>
<comment type="subcellular location">
    <subcellularLocation>
        <location evidence="2">Plastid</location>
        <location evidence="2">Chloroplast outer membrane</location>
        <topology evidence="2">Multi-pass membrane protein</topology>
    </subcellularLocation>
    <subcellularLocation>
        <location evidence="3">Plastid</location>
        <location evidence="3">Etioplast membrane</location>
        <topology evidence="3">Multi-pass membrane protein</topology>
    </subcellularLocation>
</comment>
<evidence type="ECO:0000256" key="1">
    <source>
        <dbReference type="ARBA" id="ARBA00002327"/>
    </source>
</evidence>
<keyword evidence="13" id="KW-0472">Membrane</keyword>
<name>A0A164Y5C9_DAUCS</name>
<dbReference type="STRING" id="79200.A0A164Y5C9"/>
<keyword evidence="12" id="KW-0626">Porin</keyword>
<keyword evidence="16" id="KW-1185">Reference proteome</keyword>
<dbReference type="KEGG" id="dcr:108222070"/>
<keyword evidence="7" id="KW-0150">Chloroplast</keyword>
<evidence type="ECO:0000256" key="13">
    <source>
        <dbReference type="ARBA" id="ARBA00023136"/>
    </source>
</evidence>
<keyword evidence="6" id="KW-1134">Transmembrane beta strand</keyword>
<comment type="subunit">
    <text evidence="4">Homooligomers form large rather nonselective pores in plastidial outer membranes.</text>
</comment>
<keyword evidence="8" id="KW-0934">Plastid</keyword>
<reference evidence="15" key="2">
    <citation type="submission" date="2022-03" db="EMBL/GenBank/DDBJ databases">
        <title>Draft title - Genomic analysis of global carrot germplasm unveils the trajectory of domestication and the origin of high carotenoid orange carrot.</title>
        <authorList>
            <person name="Iorizzo M."/>
            <person name="Ellison S."/>
            <person name="Senalik D."/>
            <person name="Macko-Podgorni A."/>
            <person name="Grzebelus D."/>
            <person name="Bostan H."/>
            <person name="Rolling W."/>
            <person name="Curaba J."/>
            <person name="Simon P."/>
        </authorList>
    </citation>
    <scope>NUCLEOTIDE SEQUENCE</scope>
    <source>
        <tissue evidence="15">Leaf</tissue>
    </source>
</reference>
<comment type="function">
    <text evidence="1">High-conductance voltage-dependent solute channel with a slight selectivity for cations transporting triosephosphates, dicarboxylic acids, ATP, inorganic phosphate (Pi), sugars, and positively or negatively charged amino acids.</text>
</comment>
<dbReference type="InterPro" id="IPR034626">
    <property type="entry name" value="OEP24"/>
</dbReference>
<dbReference type="GO" id="GO:0015288">
    <property type="term" value="F:porin activity"/>
    <property type="evidence" value="ECO:0007669"/>
    <property type="project" value="UniProtKB-KW"/>
</dbReference>
<evidence type="ECO:0000256" key="5">
    <source>
        <dbReference type="ARBA" id="ARBA00022448"/>
    </source>
</evidence>
<dbReference type="PANTHER" id="PTHR35284">
    <property type="entry name" value="OUTER ENVELOPE PORE PROTEIN 24A, CHLOROPLASTIC-RELATED"/>
    <property type="match status" value="1"/>
</dbReference>
<evidence type="ECO:0000256" key="9">
    <source>
        <dbReference type="ARBA" id="ARBA00022692"/>
    </source>
</evidence>
<dbReference type="OMA" id="HAHRENQ"/>
<protein>
    <submittedName>
        <fullName evidence="14">Uncharacterized protein</fullName>
    </submittedName>
</protein>
<evidence type="ECO:0000256" key="6">
    <source>
        <dbReference type="ARBA" id="ARBA00022452"/>
    </source>
</evidence>
<dbReference type="GO" id="GO:0022843">
    <property type="term" value="F:voltage-gated monoatomic cation channel activity"/>
    <property type="evidence" value="ECO:0007669"/>
    <property type="project" value="InterPro"/>
</dbReference>
<gene>
    <name evidence="14" type="ORF">DCAR_017249</name>
    <name evidence="15" type="ORF">DCAR_0519723</name>
</gene>
<organism evidence="14">
    <name type="scientific">Daucus carota subsp. sativus</name>
    <name type="common">Carrot</name>
    <dbReference type="NCBI Taxonomy" id="79200"/>
    <lineage>
        <taxon>Eukaryota</taxon>
        <taxon>Viridiplantae</taxon>
        <taxon>Streptophyta</taxon>
        <taxon>Embryophyta</taxon>
        <taxon>Tracheophyta</taxon>
        <taxon>Spermatophyta</taxon>
        <taxon>Magnoliopsida</taxon>
        <taxon>eudicotyledons</taxon>
        <taxon>Gunneridae</taxon>
        <taxon>Pentapetalae</taxon>
        <taxon>asterids</taxon>
        <taxon>campanulids</taxon>
        <taxon>Apiales</taxon>
        <taxon>Apiaceae</taxon>
        <taxon>Apioideae</taxon>
        <taxon>Scandiceae</taxon>
        <taxon>Daucinae</taxon>
        <taxon>Daucus</taxon>
        <taxon>Daucus sect. Daucus</taxon>
    </lineage>
</organism>
<dbReference type="EMBL" id="CP093347">
    <property type="protein sequence ID" value="WOH00364.1"/>
    <property type="molecule type" value="Genomic_DNA"/>
</dbReference>
<evidence type="ECO:0000256" key="2">
    <source>
        <dbReference type="ARBA" id="ARBA00004396"/>
    </source>
</evidence>
<keyword evidence="5" id="KW-0813">Transport</keyword>
<dbReference type="GO" id="GO:0009707">
    <property type="term" value="C:chloroplast outer membrane"/>
    <property type="evidence" value="ECO:0007669"/>
    <property type="project" value="UniProtKB-SubCell"/>
</dbReference>
<keyword evidence="10" id="KW-1002">Plastid outer membrane</keyword>
<evidence type="ECO:0000256" key="8">
    <source>
        <dbReference type="ARBA" id="ARBA00022640"/>
    </source>
</evidence>
<evidence type="ECO:0000256" key="12">
    <source>
        <dbReference type="ARBA" id="ARBA00023114"/>
    </source>
</evidence>
<evidence type="ECO:0000313" key="16">
    <source>
        <dbReference type="Proteomes" id="UP000077755"/>
    </source>
</evidence>
<accession>A0A164Y5C9</accession>
<sequence>MASASITTRYDAAKKKTHVAGTLAFDNSDINLTATVADTSTLLSGGFNLNSIALEKPGSFGINFDIPDQDVRFQFMNSFKVLKKPVDLSYAHSRAYNRTALGGRVELDLSNTVSGKYDFGSGHSKIKYRYSHNGLTTVEPGYNFDRKGWQLAASHKFSGGDVVKASYKSDRKILGVDFVKNTADGNFKVSASLDLAEKLTFPTVNAQSTWNFNM</sequence>
<dbReference type="Proteomes" id="UP000077755">
    <property type="component" value="Chromosome 5"/>
</dbReference>
<dbReference type="GO" id="GO:0034765">
    <property type="term" value="P:regulation of monoatomic ion transmembrane transport"/>
    <property type="evidence" value="ECO:0007669"/>
    <property type="project" value="InterPro"/>
</dbReference>
<evidence type="ECO:0000313" key="14">
    <source>
        <dbReference type="EMBL" id="KZM94004.1"/>
    </source>
</evidence>
<evidence type="ECO:0000313" key="15">
    <source>
        <dbReference type="EMBL" id="WOH00364.1"/>
    </source>
</evidence>
<keyword evidence="9" id="KW-0812">Transmembrane</keyword>
<evidence type="ECO:0000256" key="7">
    <source>
        <dbReference type="ARBA" id="ARBA00022528"/>
    </source>
</evidence>
<evidence type="ECO:0000256" key="4">
    <source>
        <dbReference type="ARBA" id="ARBA00011593"/>
    </source>
</evidence>
<dbReference type="GO" id="GO:0046930">
    <property type="term" value="C:pore complex"/>
    <property type="evidence" value="ECO:0007669"/>
    <property type="project" value="UniProtKB-KW"/>
</dbReference>
<keyword evidence="11" id="KW-0406">Ion transport</keyword>
<dbReference type="GO" id="GO:0034426">
    <property type="term" value="C:etioplast membrane"/>
    <property type="evidence" value="ECO:0007669"/>
    <property type="project" value="UniProtKB-SubCell"/>
</dbReference>
<evidence type="ECO:0000256" key="10">
    <source>
        <dbReference type="ARBA" id="ARBA00022805"/>
    </source>
</evidence>
<dbReference type="PANTHER" id="PTHR35284:SF1">
    <property type="entry name" value="OUTER ENVELOPE PORE PROTEIN 24A, CHLOROPLASTIC-RELATED"/>
    <property type="match status" value="1"/>
</dbReference>
<reference evidence="14" key="1">
    <citation type="journal article" date="2016" name="Nat. Genet.">
        <title>A high-quality carrot genome assembly provides new insights into carotenoid accumulation and asterid genome evolution.</title>
        <authorList>
            <person name="Iorizzo M."/>
            <person name="Ellison S."/>
            <person name="Senalik D."/>
            <person name="Zeng P."/>
            <person name="Satapoomin P."/>
            <person name="Huang J."/>
            <person name="Bowman M."/>
            <person name="Iovene M."/>
            <person name="Sanseverino W."/>
            <person name="Cavagnaro P."/>
            <person name="Yildiz M."/>
            <person name="Macko-Podgorni A."/>
            <person name="Moranska E."/>
            <person name="Grzebelus E."/>
            <person name="Grzebelus D."/>
            <person name="Ashrafi H."/>
            <person name="Zheng Z."/>
            <person name="Cheng S."/>
            <person name="Spooner D."/>
            <person name="Van Deynze A."/>
            <person name="Simon P."/>
        </authorList>
    </citation>
    <scope>NUCLEOTIDE SEQUENCE [LARGE SCALE GENOMIC DNA]</scope>
    <source>
        <tissue evidence="14">Leaf</tissue>
    </source>
</reference>
<proteinExistence type="predicted"/>
<evidence type="ECO:0000256" key="11">
    <source>
        <dbReference type="ARBA" id="ARBA00023065"/>
    </source>
</evidence>
<dbReference type="AlphaFoldDB" id="A0A164Y5C9"/>
<dbReference type="Gramene" id="KZM94004">
    <property type="protein sequence ID" value="KZM94004"/>
    <property type="gene ID" value="DCAR_017249"/>
</dbReference>
<dbReference type="EMBL" id="LNRQ01000005">
    <property type="protein sequence ID" value="KZM94004.1"/>
    <property type="molecule type" value="Genomic_DNA"/>
</dbReference>